<gene>
    <name evidence="9" type="ORF">Sjap_025448</name>
</gene>
<comment type="caution">
    <text evidence="9">The sequence shown here is derived from an EMBL/GenBank/DDBJ whole genome shotgun (WGS) entry which is preliminary data.</text>
</comment>
<comment type="subcellular location">
    <subcellularLocation>
        <location evidence="1">Mitochondrion inner membrane</location>
        <topology evidence="1">Peripheral membrane protein</topology>
        <orientation evidence="1">Matrix side</orientation>
    </subcellularLocation>
</comment>
<evidence type="ECO:0000313" key="10">
    <source>
        <dbReference type="Proteomes" id="UP001417504"/>
    </source>
</evidence>
<evidence type="ECO:0000313" key="9">
    <source>
        <dbReference type="EMBL" id="KAK9085037.1"/>
    </source>
</evidence>
<keyword evidence="4" id="KW-0679">Respiratory chain</keyword>
<dbReference type="EMBL" id="JBBNAE010000011">
    <property type="protein sequence ID" value="KAK9085037.1"/>
    <property type="molecule type" value="Genomic_DNA"/>
</dbReference>
<evidence type="ECO:0000256" key="5">
    <source>
        <dbReference type="ARBA" id="ARBA00022792"/>
    </source>
</evidence>
<protein>
    <recommendedName>
        <fullName evidence="11">NADH dehydrogenase [ubiquinone] 1 alpha subcomplex subunit 6</fullName>
    </recommendedName>
</protein>
<reference evidence="9 10" key="1">
    <citation type="submission" date="2024-01" db="EMBL/GenBank/DDBJ databases">
        <title>Genome assemblies of Stephania.</title>
        <authorList>
            <person name="Yang L."/>
        </authorList>
    </citation>
    <scope>NUCLEOTIDE SEQUENCE [LARGE SCALE GENOMIC DNA]</scope>
    <source>
        <strain evidence="9">QJT</strain>
        <tissue evidence="9">Leaf</tissue>
    </source>
</reference>
<evidence type="ECO:0000256" key="2">
    <source>
        <dbReference type="ARBA" id="ARBA00009508"/>
    </source>
</evidence>
<evidence type="ECO:0000256" key="1">
    <source>
        <dbReference type="ARBA" id="ARBA00004443"/>
    </source>
</evidence>
<dbReference type="AlphaFoldDB" id="A0AAP0E650"/>
<evidence type="ECO:0000256" key="4">
    <source>
        <dbReference type="ARBA" id="ARBA00022660"/>
    </source>
</evidence>
<sequence length="132" mass="15307">MAFVVRSARVPPNSATFEEARQRTLEFFRKACRSIPTIMQIHNLEDVVTVSRLRSTISSEIRKQAHITNPKVIDMLLFKGFEELNNILEQAKQRHHLIGQYVIGREGLVRDHCTKDQGISDFLKNFYSSNYI</sequence>
<keyword evidence="6" id="KW-0249">Electron transport</keyword>
<dbReference type="GO" id="GO:0005743">
    <property type="term" value="C:mitochondrial inner membrane"/>
    <property type="evidence" value="ECO:0007669"/>
    <property type="project" value="UniProtKB-SubCell"/>
</dbReference>
<dbReference type="Proteomes" id="UP001417504">
    <property type="component" value="Unassembled WGS sequence"/>
</dbReference>
<dbReference type="CDD" id="cd20266">
    <property type="entry name" value="Complex1_LYR_NDUFA6_LYRM6"/>
    <property type="match status" value="1"/>
</dbReference>
<organism evidence="9 10">
    <name type="scientific">Stephania japonica</name>
    <dbReference type="NCBI Taxonomy" id="461633"/>
    <lineage>
        <taxon>Eukaryota</taxon>
        <taxon>Viridiplantae</taxon>
        <taxon>Streptophyta</taxon>
        <taxon>Embryophyta</taxon>
        <taxon>Tracheophyta</taxon>
        <taxon>Spermatophyta</taxon>
        <taxon>Magnoliopsida</taxon>
        <taxon>Ranunculales</taxon>
        <taxon>Menispermaceae</taxon>
        <taxon>Menispermoideae</taxon>
        <taxon>Cissampelideae</taxon>
        <taxon>Stephania</taxon>
    </lineage>
</organism>
<dbReference type="GO" id="GO:0006979">
    <property type="term" value="P:response to oxidative stress"/>
    <property type="evidence" value="ECO:0007669"/>
    <property type="project" value="TreeGrafter"/>
</dbReference>
<keyword evidence="7" id="KW-0496">Mitochondrion</keyword>
<evidence type="ECO:0000256" key="3">
    <source>
        <dbReference type="ARBA" id="ARBA00022448"/>
    </source>
</evidence>
<keyword evidence="8" id="KW-0472">Membrane</keyword>
<evidence type="ECO:0000256" key="7">
    <source>
        <dbReference type="ARBA" id="ARBA00023128"/>
    </source>
</evidence>
<keyword evidence="10" id="KW-1185">Reference proteome</keyword>
<dbReference type="PANTHER" id="PTHR12964">
    <property type="entry name" value="NADH-UBIQUINONE OXIDOREDUCTASE B14 SUBUNIT"/>
    <property type="match status" value="1"/>
</dbReference>
<keyword evidence="3" id="KW-0813">Transport</keyword>
<name>A0AAP0E650_9MAGN</name>
<dbReference type="GO" id="GO:0045271">
    <property type="term" value="C:respiratory chain complex I"/>
    <property type="evidence" value="ECO:0007669"/>
    <property type="project" value="InterPro"/>
</dbReference>
<accession>A0AAP0E650</accession>
<dbReference type="InterPro" id="IPR045299">
    <property type="entry name" value="Complex1_LYR_NDUFA6_LYRM6"/>
</dbReference>
<keyword evidence="5" id="KW-0999">Mitochondrion inner membrane</keyword>
<evidence type="ECO:0000256" key="8">
    <source>
        <dbReference type="ARBA" id="ARBA00023136"/>
    </source>
</evidence>
<proteinExistence type="inferred from homology"/>
<dbReference type="InterPro" id="IPR016488">
    <property type="entry name" value="NADH_Ub_cplx-1_asu_su-6"/>
</dbReference>
<dbReference type="PANTHER" id="PTHR12964:SF0">
    <property type="entry name" value="NADH DEHYDROGENASE [UBIQUINONE] 1 ALPHA SUBCOMPLEX SUBUNIT 6"/>
    <property type="match status" value="1"/>
</dbReference>
<comment type="similarity">
    <text evidence="2">Belongs to the complex I LYR family.</text>
</comment>
<evidence type="ECO:0008006" key="11">
    <source>
        <dbReference type="Google" id="ProtNLM"/>
    </source>
</evidence>
<evidence type="ECO:0000256" key="6">
    <source>
        <dbReference type="ARBA" id="ARBA00022982"/>
    </source>
</evidence>